<keyword evidence="6 9" id="KW-0406">Ion transport</keyword>
<evidence type="ECO:0000256" key="9">
    <source>
        <dbReference type="RuleBase" id="RU368017"/>
    </source>
</evidence>
<evidence type="ECO:0000256" key="1">
    <source>
        <dbReference type="ARBA" id="ARBA00007479"/>
    </source>
</evidence>
<name>A0AAD9P348_RIDPI</name>
<keyword evidence="8 9" id="KW-0472">Membrane</keyword>
<dbReference type="PANTHER" id="PTHR12733">
    <property type="entry name" value="MITOCHONDRIAL ATP SYNTHASE B CHAIN"/>
    <property type="match status" value="1"/>
</dbReference>
<evidence type="ECO:0000256" key="4">
    <source>
        <dbReference type="ARBA" id="ARBA00022781"/>
    </source>
</evidence>
<reference evidence="10" key="1">
    <citation type="journal article" date="2023" name="Mol. Biol. Evol.">
        <title>Third-Generation Sequencing Reveals the Adaptive Role of the Epigenome in Three Deep-Sea Polychaetes.</title>
        <authorList>
            <person name="Perez M."/>
            <person name="Aroh O."/>
            <person name="Sun Y."/>
            <person name="Lan Y."/>
            <person name="Juniper S.K."/>
            <person name="Young C.R."/>
            <person name="Angers B."/>
            <person name="Qian P.Y."/>
        </authorList>
    </citation>
    <scope>NUCLEOTIDE SEQUENCE</scope>
    <source>
        <strain evidence="10">R07B-5</strain>
    </source>
</reference>
<dbReference type="SUPFAM" id="SSF161060">
    <property type="entry name" value="ATP synthase B chain-like"/>
    <property type="match status" value="1"/>
</dbReference>
<evidence type="ECO:0000256" key="7">
    <source>
        <dbReference type="ARBA" id="ARBA00023128"/>
    </source>
</evidence>
<comment type="subcellular location">
    <subcellularLocation>
        <location evidence="9">Mitochondrion</location>
    </subcellularLocation>
    <subcellularLocation>
        <location evidence="9">Mitochondrion inner membrane</location>
    </subcellularLocation>
</comment>
<comment type="similarity">
    <text evidence="1 9">Belongs to the eukaryotic ATPase B chain family.</text>
</comment>
<evidence type="ECO:0000313" key="10">
    <source>
        <dbReference type="EMBL" id="KAK2187273.1"/>
    </source>
</evidence>
<dbReference type="InterPro" id="IPR008688">
    <property type="entry name" value="ATP_synth_Bsub_B/MI25"/>
</dbReference>
<dbReference type="GO" id="GO:0046933">
    <property type="term" value="F:proton-transporting ATP synthase activity, rotational mechanism"/>
    <property type="evidence" value="ECO:0007669"/>
    <property type="project" value="TreeGrafter"/>
</dbReference>
<dbReference type="PANTHER" id="PTHR12733:SF3">
    <property type="entry name" value="ATP SYNTHASE F(0) COMPLEX SUBUNIT B1, MITOCHONDRIAL"/>
    <property type="match status" value="1"/>
</dbReference>
<comment type="caution">
    <text evidence="10">The sequence shown here is derived from an EMBL/GenBank/DDBJ whole genome shotgun (WGS) entry which is preliminary data.</text>
</comment>
<keyword evidence="5 9" id="KW-0999">Mitochondrion inner membrane</keyword>
<protein>
    <recommendedName>
        <fullName evidence="9">ATP synthase subunit b</fullName>
    </recommendedName>
</protein>
<keyword evidence="11" id="KW-1185">Reference proteome</keyword>
<evidence type="ECO:0000313" key="11">
    <source>
        <dbReference type="Proteomes" id="UP001209878"/>
    </source>
</evidence>
<accession>A0AAD9P348</accession>
<dbReference type="AlphaFoldDB" id="A0AAD9P348"/>
<keyword evidence="3 9" id="KW-0138">CF(0)</keyword>
<dbReference type="Proteomes" id="UP001209878">
    <property type="component" value="Unassembled WGS sequence"/>
</dbReference>
<evidence type="ECO:0000256" key="5">
    <source>
        <dbReference type="ARBA" id="ARBA00022792"/>
    </source>
</evidence>
<keyword evidence="4 9" id="KW-0375">Hydrogen ion transport</keyword>
<keyword evidence="2 9" id="KW-0813">Transport</keyword>
<dbReference type="InterPro" id="IPR013837">
    <property type="entry name" value="ATP_synth_F0_suB"/>
</dbReference>
<evidence type="ECO:0000256" key="2">
    <source>
        <dbReference type="ARBA" id="ARBA00022448"/>
    </source>
</evidence>
<dbReference type="Gene3D" id="1.20.5.2210">
    <property type="match status" value="1"/>
</dbReference>
<evidence type="ECO:0000256" key="6">
    <source>
        <dbReference type="ARBA" id="ARBA00023065"/>
    </source>
</evidence>
<dbReference type="GO" id="GO:0045259">
    <property type="term" value="C:proton-transporting ATP synthase complex"/>
    <property type="evidence" value="ECO:0007669"/>
    <property type="project" value="UniProtKB-KW"/>
</dbReference>
<dbReference type="Pfam" id="PF05405">
    <property type="entry name" value="Mt_ATP-synt_B"/>
    <property type="match status" value="1"/>
</dbReference>
<evidence type="ECO:0000256" key="8">
    <source>
        <dbReference type="ARBA" id="ARBA00023136"/>
    </source>
</evidence>
<dbReference type="GO" id="GO:0005743">
    <property type="term" value="C:mitochondrial inner membrane"/>
    <property type="evidence" value="ECO:0007669"/>
    <property type="project" value="UniProtKB-SubCell"/>
</dbReference>
<gene>
    <name evidence="10" type="ORF">NP493_174g03100</name>
</gene>
<comment type="function">
    <text evidence="9">Subunit b, of the mitochondrial membrane ATP synthase complex (F(1)F(0) ATP synthase or Complex V) that produces ATP from ADP in the presence of a proton gradient across the membrane which is generated by electron transport complexes of the respiratory chain. ATP synthase complex consist of a soluble F(1) head domain - the catalytic core - and a membrane F(1) domain - the membrane proton channel. These two domains are linked by a central stalk rotating inside the F(1) region and a stationary peripheral stalk. During catalysis, ATP synthesis in the catalytic domain of F(1) is coupled via a rotary mechanism of the central stalk subunits to proton translocation. In vivo, can only synthesize ATP although its ATP hydrolase activity can be activated artificially in vitro. Part of the complex F(0) domain. Part of the complex F(0) domain and the peripheric stalk, which acts as a stator to hold the catalytic alpha(3)beta(3) subcomplex and subunit a/ATP6 static relative to the rotary elements.</text>
</comment>
<proteinExistence type="inferred from homology"/>
<dbReference type="EMBL" id="JAODUO010000172">
    <property type="protein sequence ID" value="KAK2187273.1"/>
    <property type="molecule type" value="Genomic_DNA"/>
</dbReference>
<keyword evidence="7 9" id="KW-0496">Mitochondrion</keyword>
<sequence length="271" mass="31186">MLSRLALRGGAFTPVLRSELQKRAAIVVVSRSSSGTNKVIEDWDRANKLYYGPERDMKNFPPPVQSETPPPVRMGCIPDSWFQFFYEKTGVTGPYVFGLGTLTFLLSKEIWVIEHGFMEFITFWAMFTILTKKLGPGMAKYFDSQTESWRAKYWDGPMTENKKTADTSVAEIEKAIWREDGQKYLFEAKKENVDLQLEAIYRQRLAEVSQAIKSRLNYQMDVEGTKRRFEQKHMVNWIVDSVVKGITPDQEKQALLKCIEDLNKLSTKAVA</sequence>
<organism evidence="10 11">
    <name type="scientific">Ridgeia piscesae</name>
    <name type="common">Tubeworm</name>
    <dbReference type="NCBI Taxonomy" id="27915"/>
    <lineage>
        <taxon>Eukaryota</taxon>
        <taxon>Metazoa</taxon>
        <taxon>Spiralia</taxon>
        <taxon>Lophotrochozoa</taxon>
        <taxon>Annelida</taxon>
        <taxon>Polychaeta</taxon>
        <taxon>Sedentaria</taxon>
        <taxon>Canalipalpata</taxon>
        <taxon>Sabellida</taxon>
        <taxon>Siboglinidae</taxon>
        <taxon>Ridgeia</taxon>
    </lineage>
</organism>
<evidence type="ECO:0000256" key="3">
    <source>
        <dbReference type="ARBA" id="ARBA00022547"/>
    </source>
</evidence>
<comment type="subunit">
    <text evidence="9">F-type ATPases have 2 components, CF(1) - the catalytic core - and CF(0) - the membrane proton channel. CF(1) and CF(0) have multiple subunits.</text>
</comment>